<protein>
    <recommendedName>
        <fullName evidence="3">Spore germination protein PD</fullName>
    </recommendedName>
</protein>
<name>A0A1H0TGQ5_HALAD</name>
<keyword evidence="2" id="KW-1185">Reference proteome</keyword>
<dbReference type="EMBL" id="FNIZ01000021">
    <property type="protein sequence ID" value="SDP53242.1"/>
    <property type="molecule type" value="Genomic_DNA"/>
</dbReference>
<dbReference type="OrthoDB" id="2455313at2"/>
<dbReference type="Proteomes" id="UP000198860">
    <property type="component" value="Unassembled WGS sequence"/>
</dbReference>
<proteinExistence type="predicted"/>
<gene>
    <name evidence="1" type="ORF">SAMN05421677_12146</name>
</gene>
<accession>A0A1H0TGQ5</accession>
<reference evidence="2" key="1">
    <citation type="submission" date="2016-10" db="EMBL/GenBank/DDBJ databases">
        <authorList>
            <person name="Varghese N."/>
            <person name="Submissions S."/>
        </authorList>
    </citation>
    <scope>NUCLEOTIDE SEQUENCE [LARGE SCALE GENOMIC DNA]</scope>
    <source>
        <strain evidence="2">CGMCC 1.3703</strain>
    </source>
</reference>
<dbReference type="AlphaFoldDB" id="A0A1H0TGQ5"/>
<evidence type="ECO:0000313" key="2">
    <source>
        <dbReference type="Proteomes" id="UP000198860"/>
    </source>
</evidence>
<sequence>MNHIVHNYGLHVGNIRVTGVSGSSLFLIGDNKTVRLQSFFDTPPESLIVRTQGPVVEEGNVSIEQNVGRKNNKND</sequence>
<evidence type="ECO:0008006" key="3">
    <source>
        <dbReference type="Google" id="ProtNLM"/>
    </source>
</evidence>
<dbReference type="RefSeq" id="WP_089654241.1">
    <property type="nucleotide sequence ID" value="NZ_FNIZ01000021.1"/>
</dbReference>
<organism evidence="1 2">
    <name type="scientific">Halobacillus aidingensis</name>
    <dbReference type="NCBI Taxonomy" id="240303"/>
    <lineage>
        <taxon>Bacteria</taxon>
        <taxon>Bacillati</taxon>
        <taxon>Bacillota</taxon>
        <taxon>Bacilli</taxon>
        <taxon>Bacillales</taxon>
        <taxon>Bacillaceae</taxon>
        <taxon>Halobacillus</taxon>
    </lineage>
</organism>
<evidence type="ECO:0000313" key="1">
    <source>
        <dbReference type="EMBL" id="SDP53242.1"/>
    </source>
</evidence>
<dbReference type="STRING" id="240303.SAMN05421677_12146"/>